<reference evidence="2" key="1">
    <citation type="submission" date="2018-02" db="EMBL/GenBank/DDBJ databases">
        <authorList>
            <person name="Cohen D.B."/>
            <person name="Kent A.D."/>
        </authorList>
    </citation>
    <scope>NUCLEOTIDE SEQUENCE</scope>
</reference>
<sequence length="91" mass="9599">MENKKSDGEGISSAQAVFLGALAPGVNGPTWNTLRIAFVLLGFSLAVMLALAFSSSDSSLILHVAFLVIITVTLILLLSWTKLLDKSSYGS</sequence>
<keyword evidence="1" id="KW-1133">Transmembrane helix</keyword>
<name>A0A2N9ENS5_FAGSY</name>
<gene>
    <name evidence="2" type="ORF">FSB_LOCUS4213</name>
</gene>
<proteinExistence type="predicted"/>
<protein>
    <submittedName>
        <fullName evidence="2">Uncharacterized protein</fullName>
    </submittedName>
</protein>
<keyword evidence="1" id="KW-0812">Transmembrane</keyword>
<feature type="transmembrane region" description="Helical" evidence="1">
    <location>
        <begin position="60"/>
        <end position="81"/>
    </location>
</feature>
<feature type="transmembrane region" description="Helical" evidence="1">
    <location>
        <begin position="34"/>
        <end position="53"/>
    </location>
</feature>
<evidence type="ECO:0000256" key="1">
    <source>
        <dbReference type="SAM" id="Phobius"/>
    </source>
</evidence>
<evidence type="ECO:0000313" key="2">
    <source>
        <dbReference type="EMBL" id="SPC76331.1"/>
    </source>
</evidence>
<accession>A0A2N9ENS5</accession>
<dbReference type="AlphaFoldDB" id="A0A2N9ENS5"/>
<organism evidence="2">
    <name type="scientific">Fagus sylvatica</name>
    <name type="common">Beechnut</name>
    <dbReference type="NCBI Taxonomy" id="28930"/>
    <lineage>
        <taxon>Eukaryota</taxon>
        <taxon>Viridiplantae</taxon>
        <taxon>Streptophyta</taxon>
        <taxon>Embryophyta</taxon>
        <taxon>Tracheophyta</taxon>
        <taxon>Spermatophyta</taxon>
        <taxon>Magnoliopsida</taxon>
        <taxon>eudicotyledons</taxon>
        <taxon>Gunneridae</taxon>
        <taxon>Pentapetalae</taxon>
        <taxon>rosids</taxon>
        <taxon>fabids</taxon>
        <taxon>Fagales</taxon>
        <taxon>Fagaceae</taxon>
        <taxon>Fagus</taxon>
    </lineage>
</organism>
<keyword evidence="1" id="KW-0472">Membrane</keyword>
<dbReference type="EMBL" id="OIVN01000213">
    <property type="protein sequence ID" value="SPC76331.1"/>
    <property type="molecule type" value="Genomic_DNA"/>
</dbReference>